<dbReference type="EMBL" id="JAUSSU010000006">
    <property type="protein sequence ID" value="MDQ0113932.1"/>
    <property type="molecule type" value="Genomic_DNA"/>
</dbReference>
<keyword evidence="4" id="KW-1185">Reference proteome</keyword>
<dbReference type="Gene3D" id="3.30.1490.20">
    <property type="entry name" value="ATP-grasp fold, A domain"/>
    <property type="match status" value="1"/>
</dbReference>
<accession>A0ABT9U2S4</accession>
<dbReference type="Pfam" id="PF14398">
    <property type="entry name" value="ATPgrasp_YheCD"/>
    <property type="match status" value="1"/>
</dbReference>
<evidence type="ECO:0000313" key="4">
    <source>
        <dbReference type="Proteomes" id="UP001229346"/>
    </source>
</evidence>
<comment type="caution">
    <text evidence="3">The sequence shown here is derived from an EMBL/GenBank/DDBJ whole genome shotgun (WGS) entry which is preliminary data.</text>
</comment>
<sequence length="346" mass="38845">MTKILGIMTHRVSRPQAFNRHAKSAIAEKFDGLLVYTPKDVSIKRRVISGSLYRNGSWARATVPFPKMNLDIGFYTPEDMHRATIVKKSSRLPFTAYGLGNKCRIQSHLVQSAYLKPYLLPTEQVKSAEAFIAFLKKHESVMLKPINGWGGRGIIRVTLHKEHFTVQRDGKKNQQLPRSGLGGYIRGVLGTGRHLMQKWIDIRGSRGGVFDIRALVQKNGNGQWQTSGMAVREGKRGKITSNIKSGGDAFGVAQYLTKEFGAEKGEKLTETVAEVAEYIPSFLEKSYKSRLSELGIDLAVDTSGKLWLIEVNIKPGKTIMKRVYGHKAWEQSLHIGFQYARQLLEK</sequence>
<proteinExistence type="predicted"/>
<keyword evidence="1" id="KW-0547">Nucleotide-binding</keyword>
<dbReference type="InterPro" id="IPR011761">
    <property type="entry name" value="ATP-grasp"/>
</dbReference>
<feature type="domain" description="ATP-grasp" evidence="2">
    <location>
        <begin position="112"/>
        <end position="337"/>
    </location>
</feature>
<dbReference type="RefSeq" id="WP_307205202.1">
    <property type="nucleotide sequence ID" value="NZ_JAUSSU010000006.1"/>
</dbReference>
<protein>
    <recommendedName>
        <fullName evidence="2">ATP-grasp domain-containing protein</fullName>
    </recommendedName>
</protein>
<dbReference type="Proteomes" id="UP001229346">
    <property type="component" value="Unassembled WGS sequence"/>
</dbReference>
<dbReference type="SUPFAM" id="SSF56059">
    <property type="entry name" value="Glutathione synthetase ATP-binding domain-like"/>
    <property type="match status" value="1"/>
</dbReference>
<evidence type="ECO:0000259" key="2">
    <source>
        <dbReference type="PROSITE" id="PS50975"/>
    </source>
</evidence>
<organism evidence="3 4">
    <name type="scientific">Paenibacillus harenae</name>
    <dbReference type="NCBI Taxonomy" id="306543"/>
    <lineage>
        <taxon>Bacteria</taxon>
        <taxon>Bacillati</taxon>
        <taxon>Bacillota</taxon>
        <taxon>Bacilli</taxon>
        <taxon>Bacillales</taxon>
        <taxon>Paenibacillaceae</taxon>
        <taxon>Paenibacillus</taxon>
    </lineage>
</organism>
<dbReference type="InterPro" id="IPR013815">
    <property type="entry name" value="ATP_grasp_subdomain_1"/>
</dbReference>
<keyword evidence="1" id="KW-0067">ATP-binding</keyword>
<reference evidence="3 4" key="1">
    <citation type="submission" date="2023-07" db="EMBL/GenBank/DDBJ databases">
        <title>Sorghum-associated microbial communities from plants grown in Nebraska, USA.</title>
        <authorList>
            <person name="Schachtman D."/>
        </authorList>
    </citation>
    <scope>NUCLEOTIDE SEQUENCE [LARGE SCALE GENOMIC DNA]</scope>
    <source>
        <strain evidence="3 4">CC482</strain>
    </source>
</reference>
<dbReference type="InterPro" id="IPR026838">
    <property type="entry name" value="YheC/D"/>
</dbReference>
<evidence type="ECO:0000256" key="1">
    <source>
        <dbReference type="PROSITE-ProRule" id="PRU00409"/>
    </source>
</evidence>
<dbReference type="PROSITE" id="PS50975">
    <property type="entry name" value="ATP_GRASP"/>
    <property type="match status" value="1"/>
</dbReference>
<dbReference type="Gene3D" id="3.30.470.20">
    <property type="entry name" value="ATP-grasp fold, B domain"/>
    <property type="match status" value="1"/>
</dbReference>
<evidence type="ECO:0000313" key="3">
    <source>
        <dbReference type="EMBL" id="MDQ0113932.1"/>
    </source>
</evidence>
<name>A0ABT9U2S4_PAEHA</name>
<gene>
    <name evidence="3" type="ORF">J2T15_003375</name>
</gene>